<gene>
    <name evidence="4" type="ORF">EZS28_003830</name>
</gene>
<feature type="compositionally biased region" description="Polar residues" evidence="1">
    <location>
        <begin position="658"/>
        <end position="671"/>
    </location>
</feature>
<feature type="transmembrane region" description="Helical" evidence="2">
    <location>
        <begin position="86"/>
        <end position="108"/>
    </location>
</feature>
<dbReference type="PANTHER" id="PTHR31600">
    <property type="entry name" value="TINY MACROCYSTS PROTEIN B-RELATED"/>
    <property type="match status" value="1"/>
</dbReference>
<dbReference type="InterPro" id="IPR052994">
    <property type="entry name" value="Tiny_macrocysts_regulators"/>
</dbReference>
<evidence type="ECO:0000259" key="3">
    <source>
        <dbReference type="Pfam" id="PF25474"/>
    </source>
</evidence>
<feature type="compositionally biased region" description="Polar residues" evidence="1">
    <location>
        <begin position="739"/>
        <end position="755"/>
    </location>
</feature>
<feature type="compositionally biased region" description="Basic and acidic residues" evidence="1">
    <location>
        <begin position="765"/>
        <end position="788"/>
    </location>
</feature>
<dbReference type="Proteomes" id="UP000324800">
    <property type="component" value="Unassembled WGS sequence"/>
</dbReference>
<dbReference type="AlphaFoldDB" id="A0A5J4X2G0"/>
<keyword evidence="2" id="KW-0472">Membrane</keyword>
<accession>A0A5J4X2G0</accession>
<feature type="transmembrane region" description="Helical" evidence="2">
    <location>
        <begin position="261"/>
        <end position="286"/>
    </location>
</feature>
<feature type="transmembrane region" description="Helical" evidence="2">
    <location>
        <begin position="293"/>
        <end position="314"/>
    </location>
</feature>
<dbReference type="PANTHER" id="PTHR31600:SF2">
    <property type="entry name" value="GAMETE ENRICHED GENE 10 PROTEIN-RELATED"/>
    <property type="match status" value="1"/>
</dbReference>
<keyword evidence="2" id="KW-1133">Transmembrane helix</keyword>
<comment type="caution">
    <text evidence="4">The sequence shown here is derived from an EMBL/GenBank/DDBJ whole genome shotgun (WGS) entry which is preliminary data.</text>
</comment>
<keyword evidence="2" id="KW-0812">Transmembrane</keyword>
<feature type="non-terminal residue" evidence="4">
    <location>
        <position position="1085"/>
    </location>
</feature>
<feature type="transmembrane region" description="Helical" evidence="2">
    <location>
        <begin position="39"/>
        <end position="58"/>
    </location>
</feature>
<feature type="compositionally biased region" description="Basic and acidic residues" evidence="1">
    <location>
        <begin position="672"/>
        <end position="708"/>
    </location>
</feature>
<protein>
    <recommendedName>
        <fullName evidence="3">TmcB/TmcC TPR repeats domain-containing protein</fullName>
    </recommendedName>
</protein>
<evidence type="ECO:0000313" key="4">
    <source>
        <dbReference type="EMBL" id="KAA6400639.1"/>
    </source>
</evidence>
<sequence>MSRSIDYSHTKRLGIDQIFFLLLYPLYDQPYNPRKRRFIFTWVVITIEYLCMALYGANFSGIKIFNVLFGAIHGPGFINLLPNGHIIASVIVYALFIVVVVMTLIVGLTHRIIITSVPWVEDVHRSFIWFYFHILTIPSLSILMSMFDCPGGVLRMNETVKCWSIGHAIIASLGALISILISLSHIIYRIFIYPWDPRHGGLSSRIDSTPGAIIGVYISIMNISLFLSAYNRGWRAIISILGSVIILIYTIWRIPYYHEVANIWLCVGYTSFTILRCGGEISYFIGTQLWKHILLWSLIILLSIVLSIIVSLYVHKWYNKLSLCLLDKEKEPLMGRWEQDGLKRPHKEDIRNMLPKMIKVYRVEASLRFLQNKQLRSLRHMRYVEQILKLAMDRNKDNTKLMFLDSIILKVYKKSPIKADRMIKMISSYDPSLPLKFIVQSHIQLTQEAQSFEAQLMEIEGDNQDSTVTSTSSAPGVAYNILQGKQGQSQEGNGTNTLFGKTILNPQQQEGDKSMGTATLWGSQNQSMSMIGGQTNEDTQKTGRQSAVKSLAARQQLDEATKLHEQSVMWAKEFWVALLSPRVEYYRLPLLLSQIVYNENRASKLYESLLEMFPNNARLIRMYASLLKKVLRDQQQADLLIKRADEIVEMNGGQSGSFSAFGTQTKTNQSLSKKDKDKHQKKQQETNKDKNLDKDKQQDRNKGKDDNNQQKGLLNVKYGNPDSARSSFKSEVSNKDNFRSNYNSEFISQSKSPFSERSAVSEYESNTKSEQYDDDQKSQQDNNIDNKDNNNNNNNKEQEDKKKKKHKNSDDSDSDSEKEEEEEEEDNEEDNEEDLKKKHKYQSLNGITRFIQMSNIYGQVGIMSIYAKGLMMHVHPSYQQPGVEIPLFIPSLAECKKILYTNSQSVLDQLGQVFNQQGFEPWEKRDINMIDVAYDKDVISEQWQGETSIYLGLQRLGFIGQDLGGSLDEMRVEMLYSKIANIILNVPTGLIEGFKRANQEYASLVNNRKMLMRVVIIMLVAVLNIILSLLILLITVIAFKHVNKTRQQGLQRLLAVPKTTISQIVLELTNDDGISKIMNPQQTGQ</sequence>
<feature type="compositionally biased region" description="Acidic residues" evidence="1">
    <location>
        <begin position="811"/>
        <end position="833"/>
    </location>
</feature>
<name>A0A5J4X2G0_9EUKA</name>
<reference evidence="4 5" key="1">
    <citation type="submission" date="2019-03" db="EMBL/GenBank/DDBJ databases">
        <title>Single cell metagenomics reveals metabolic interactions within the superorganism composed of flagellate Streblomastix strix and complex community of Bacteroidetes bacteria on its surface.</title>
        <authorList>
            <person name="Treitli S.C."/>
            <person name="Kolisko M."/>
            <person name="Husnik F."/>
            <person name="Keeling P."/>
            <person name="Hampl V."/>
        </authorList>
    </citation>
    <scope>NUCLEOTIDE SEQUENCE [LARGE SCALE GENOMIC DNA]</scope>
    <source>
        <strain evidence="4">ST1C</strain>
    </source>
</reference>
<dbReference type="EMBL" id="SNRW01000528">
    <property type="protein sequence ID" value="KAA6400639.1"/>
    <property type="molecule type" value="Genomic_DNA"/>
</dbReference>
<dbReference type="OrthoDB" id="2150992at2759"/>
<feature type="transmembrane region" description="Helical" evidence="2">
    <location>
        <begin position="1010"/>
        <end position="1039"/>
    </location>
</feature>
<feature type="domain" description="TmcB/TmcC TPR repeats" evidence="3">
    <location>
        <begin position="537"/>
        <end position="649"/>
    </location>
</feature>
<dbReference type="Pfam" id="PF25474">
    <property type="entry name" value="TPR_TmcB"/>
    <property type="match status" value="1"/>
</dbReference>
<evidence type="ECO:0000313" key="5">
    <source>
        <dbReference type="Proteomes" id="UP000324800"/>
    </source>
</evidence>
<evidence type="ECO:0000256" key="2">
    <source>
        <dbReference type="SAM" id="Phobius"/>
    </source>
</evidence>
<organism evidence="4 5">
    <name type="scientific">Streblomastix strix</name>
    <dbReference type="NCBI Taxonomy" id="222440"/>
    <lineage>
        <taxon>Eukaryota</taxon>
        <taxon>Metamonada</taxon>
        <taxon>Preaxostyla</taxon>
        <taxon>Oxymonadida</taxon>
        <taxon>Streblomastigidae</taxon>
        <taxon>Streblomastix</taxon>
    </lineage>
</organism>
<dbReference type="InterPro" id="IPR057352">
    <property type="entry name" value="TPR_TmcB/C"/>
</dbReference>
<feature type="transmembrane region" description="Helical" evidence="2">
    <location>
        <begin position="64"/>
        <end position="81"/>
    </location>
</feature>
<feature type="transmembrane region" description="Helical" evidence="2">
    <location>
        <begin position="128"/>
        <end position="147"/>
    </location>
</feature>
<feature type="transmembrane region" description="Helical" evidence="2">
    <location>
        <begin position="237"/>
        <end position="255"/>
    </location>
</feature>
<feature type="transmembrane region" description="Helical" evidence="2">
    <location>
        <begin position="168"/>
        <end position="191"/>
    </location>
</feature>
<feature type="transmembrane region" description="Helical" evidence="2">
    <location>
        <begin position="211"/>
        <end position="230"/>
    </location>
</feature>
<feature type="region of interest" description="Disordered" evidence="1">
    <location>
        <begin position="658"/>
        <end position="836"/>
    </location>
</feature>
<proteinExistence type="predicted"/>
<evidence type="ECO:0000256" key="1">
    <source>
        <dbReference type="SAM" id="MobiDB-lite"/>
    </source>
</evidence>